<evidence type="ECO:0000256" key="10">
    <source>
        <dbReference type="ARBA" id="ARBA00022839"/>
    </source>
</evidence>
<evidence type="ECO:0000256" key="1">
    <source>
        <dbReference type="ARBA" id="ARBA00007705"/>
    </source>
</evidence>
<dbReference type="Pfam" id="PF00476">
    <property type="entry name" value="DNA_pol_A"/>
    <property type="match status" value="1"/>
</dbReference>
<keyword evidence="11 17" id="KW-0239">DNA-directed DNA polymerase</keyword>
<dbReference type="PANTHER" id="PTHR10133">
    <property type="entry name" value="DNA POLYMERASE I"/>
    <property type="match status" value="1"/>
</dbReference>
<dbReference type="GO" id="GO:0003677">
    <property type="term" value="F:DNA binding"/>
    <property type="evidence" value="ECO:0007669"/>
    <property type="project" value="UniProtKB-UniRule"/>
</dbReference>
<dbReference type="InterPro" id="IPR012337">
    <property type="entry name" value="RNaseH-like_sf"/>
</dbReference>
<evidence type="ECO:0000256" key="7">
    <source>
        <dbReference type="ARBA" id="ARBA00022722"/>
    </source>
</evidence>
<dbReference type="InterPro" id="IPR008918">
    <property type="entry name" value="HhH2"/>
</dbReference>
<dbReference type="Pfam" id="PF01367">
    <property type="entry name" value="5_3_exonuc"/>
    <property type="match status" value="1"/>
</dbReference>
<evidence type="ECO:0000256" key="15">
    <source>
        <dbReference type="ARBA" id="ARBA00053603"/>
    </source>
</evidence>
<dbReference type="SUPFAM" id="SSF56672">
    <property type="entry name" value="DNA/RNA polymerases"/>
    <property type="match status" value="1"/>
</dbReference>
<keyword evidence="9" id="KW-0378">Hydrolase</keyword>
<dbReference type="InterPro" id="IPR020046">
    <property type="entry name" value="5-3_exonucl_a-hlix_arch_N"/>
</dbReference>
<proteinExistence type="inferred from homology"/>
<evidence type="ECO:0000256" key="4">
    <source>
        <dbReference type="ARBA" id="ARBA00022679"/>
    </source>
</evidence>
<dbReference type="CDD" id="cd09898">
    <property type="entry name" value="H3TH_53EXO"/>
    <property type="match status" value="1"/>
</dbReference>
<comment type="similarity">
    <text evidence="1 17">Belongs to the DNA polymerase type-A family.</text>
</comment>
<dbReference type="InterPro" id="IPR029060">
    <property type="entry name" value="PIN-like_dom_sf"/>
</dbReference>
<keyword evidence="6 17" id="KW-0235">DNA replication</keyword>
<evidence type="ECO:0000256" key="13">
    <source>
        <dbReference type="ARBA" id="ARBA00023204"/>
    </source>
</evidence>
<dbReference type="SUPFAM" id="SSF53098">
    <property type="entry name" value="Ribonuclease H-like"/>
    <property type="match status" value="1"/>
</dbReference>
<name>A0A6H2EJQ9_9ACTO</name>
<dbReference type="FunFam" id="1.10.150.20:FF:000002">
    <property type="entry name" value="DNA polymerase I"/>
    <property type="match status" value="1"/>
</dbReference>
<evidence type="ECO:0000256" key="3">
    <source>
        <dbReference type="ARBA" id="ARBA00020311"/>
    </source>
</evidence>
<dbReference type="InterPro" id="IPR001098">
    <property type="entry name" value="DNA-dir_DNA_pol_A_palm_dom"/>
</dbReference>
<evidence type="ECO:0000259" key="18">
    <source>
        <dbReference type="SMART" id="SM00475"/>
    </source>
</evidence>
<dbReference type="NCBIfam" id="NF004397">
    <property type="entry name" value="PRK05755.1"/>
    <property type="match status" value="1"/>
</dbReference>
<reference evidence="20 21" key="1">
    <citation type="submission" date="2020-03" db="EMBL/GenBank/DDBJ databases">
        <title>Complete genome of Arcanobacterium buesumensis sp. nov. strain 2701.</title>
        <authorList>
            <person name="Borowiak M."/>
            <person name="Alssahen M."/>
            <person name="Laemmler C."/>
            <person name="Malorny B."/>
            <person name="Hassan A."/>
            <person name="Prenger-Berninghoff E."/>
            <person name="Ploetz M."/>
            <person name="Abdulmawjood A."/>
        </authorList>
    </citation>
    <scope>NUCLEOTIDE SEQUENCE [LARGE SCALE GENOMIC DNA]</scope>
    <source>
        <strain evidence="20 21">2701</strain>
    </source>
</reference>
<dbReference type="SMART" id="SM00482">
    <property type="entry name" value="POLAc"/>
    <property type="match status" value="1"/>
</dbReference>
<dbReference type="InterPro" id="IPR002562">
    <property type="entry name" value="3'-5'_exonuclease_dom"/>
</dbReference>
<keyword evidence="21" id="KW-1185">Reference proteome</keyword>
<dbReference type="SUPFAM" id="SSF47807">
    <property type="entry name" value="5' to 3' exonuclease, C-terminal subdomain"/>
    <property type="match status" value="1"/>
</dbReference>
<evidence type="ECO:0000256" key="16">
    <source>
        <dbReference type="NCBIfam" id="TIGR00593"/>
    </source>
</evidence>
<dbReference type="FunFam" id="3.40.50.1010:FF:000001">
    <property type="entry name" value="DNA polymerase I"/>
    <property type="match status" value="1"/>
</dbReference>
<dbReference type="Pfam" id="PF02739">
    <property type="entry name" value="5_3_exonuc_N"/>
    <property type="match status" value="1"/>
</dbReference>
<dbReference type="InterPro" id="IPR002421">
    <property type="entry name" value="5-3_exonuclease"/>
</dbReference>
<dbReference type="Gene3D" id="3.30.420.10">
    <property type="entry name" value="Ribonuclease H-like superfamily/Ribonuclease H"/>
    <property type="match status" value="1"/>
</dbReference>
<dbReference type="EMBL" id="CP050804">
    <property type="protein sequence ID" value="QJC21805.1"/>
    <property type="molecule type" value="Genomic_DNA"/>
</dbReference>
<dbReference type="Proteomes" id="UP000502298">
    <property type="component" value="Chromosome"/>
</dbReference>
<dbReference type="Gene3D" id="3.40.50.1010">
    <property type="entry name" value="5'-nuclease"/>
    <property type="match status" value="1"/>
</dbReference>
<dbReference type="SUPFAM" id="SSF88723">
    <property type="entry name" value="PIN domain-like"/>
    <property type="match status" value="1"/>
</dbReference>
<dbReference type="PANTHER" id="PTHR10133:SF27">
    <property type="entry name" value="DNA POLYMERASE NU"/>
    <property type="match status" value="1"/>
</dbReference>
<dbReference type="GO" id="GO:0006302">
    <property type="term" value="P:double-strand break repair"/>
    <property type="evidence" value="ECO:0007669"/>
    <property type="project" value="TreeGrafter"/>
</dbReference>
<dbReference type="FunFam" id="1.10.150.20:FF:000003">
    <property type="entry name" value="DNA polymerase I"/>
    <property type="match status" value="1"/>
</dbReference>
<sequence>MTKKTMLLVDGHSMAFRSFFALPADSFRTAQGQYTNAVHGFVNTLLRLIHDYQPTHIAVAFDLPGGTFRTREYGEYKGGRAKTPEEFKGQIGVIQEVLDVMGISWLTVEDYEADDIVATLSARGEDAGMEVYIASGDKDSYQLVSEQTSVIYPMPRAQMLLLDPDGVAERSGVRPERYSDLAALVGEKADNLPGVPGVGPKTAAKWLEQYGSLTQLLDHADEIKGKAGQALRDHTDQVKLNRQLNQLVRDLNIVPDLQTLQPQGVDRSALHQLFDTLDFTTLRSRVLQELPARDDGAVPAERSKPAVREAIIITNGTNDLSGFCHLHQPPYALVIDGCGKPGEGSVGRFALSDEDGYAFVGDVATLSADDSHELGRILESPEIAVFGHGMKAQIHAWAGQGYALSGIIADTEIDAYLLHPDQRSYDFADLVQRYLAVDISSHADDTLGIGADGELIDDNLGQQAVLLHDLRAAFTKELHLHHANETLVEMELRVSEVLARMEQRGVGVDVEQLDMLHADFDGKVNDAAERAWDAIGDNSVNLSSPKQLQAVLFEQLNLPKTKKTKSGYTTNADALAGLLAKISLREDDQAIAGQEFLTALLDHRDSIKLRQSVEGLQRAVQPDRRIRTTYQQTVAATGRLSSTDPNLQNIHARTEEGQRIREVFVPGAGFDYLMTADYSQIEMRLMAHLSGDQELIDAFNHGADLHRYVAGRVYGVAETDVTSAQRSKIKAMSYGLVYGLSAYGLSAQLKIPVPEAQNLMEGYFSRFGRVKEYLDGLVAQARKDGYTETIMGRRRYLPELSSTNRQVREAAERMALNAPIQGSAADIIKIAMLNVEAELSRAGLASRILLQVHDELVLEVVATEAETVENIVRQEMGGAWPGLSVPLSVGVGIGRNWRAAAH</sequence>
<accession>A0A6H2EJQ9</accession>
<dbReference type="RefSeq" id="WP_168917745.1">
    <property type="nucleotide sequence ID" value="NZ_CP050804.1"/>
</dbReference>
<dbReference type="NCBIfam" id="TIGR00593">
    <property type="entry name" value="pola"/>
    <property type="match status" value="1"/>
</dbReference>
<dbReference type="InterPro" id="IPR020045">
    <property type="entry name" value="DNA_polI_H3TH"/>
</dbReference>
<evidence type="ECO:0000256" key="14">
    <source>
        <dbReference type="ARBA" id="ARBA00049244"/>
    </source>
</evidence>
<dbReference type="KEGG" id="arca:HC352_04320"/>
<keyword evidence="12 17" id="KW-0238">DNA-binding</keyword>
<dbReference type="SMART" id="SM00475">
    <property type="entry name" value="53EXOc"/>
    <property type="match status" value="1"/>
</dbReference>
<dbReference type="GO" id="GO:0008409">
    <property type="term" value="F:5'-3' exonuclease activity"/>
    <property type="evidence" value="ECO:0007669"/>
    <property type="project" value="InterPro"/>
</dbReference>
<keyword evidence="4 17" id="KW-0808">Transferase</keyword>
<keyword evidence="8 17" id="KW-0227">DNA damage</keyword>
<dbReference type="GO" id="GO:0003887">
    <property type="term" value="F:DNA-directed DNA polymerase activity"/>
    <property type="evidence" value="ECO:0007669"/>
    <property type="project" value="UniProtKB-UniRule"/>
</dbReference>
<dbReference type="CDD" id="cd06140">
    <property type="entry name" value="DNA_polA_I_Bacillus_like_exo"/>
    <property type="match status" value="1"/>
</dbReference>
<dbReference type="GO" id="GO:0008408">
    <property type="term" value="F:3'-5' exonuclease activity"/>
    <property type="evidence" value="ECO:0007669"/>
    <property type="project" value="InterPro"/>
</dbReference>
<dbReference type="Pfam" id="PF01612">
    <property type="entry name" value="DNA_pol_A_exo1"/>
    <property type="match status" value="1"/>
</dbReference>
<dbReference type="Gene3D" id="1.20.1060.10">
    <property type="entry name" value="Taq DNA Polymerase, Chain T, domain 4"/>
    <property type="match status" value="1"/>
</dbReference>
<evidence type="ECO:0000256" key="9">
    <source>
        <dbReference type="ARBA" id="ARBA00022801"/>
    </source>
</evidence>
<dbReference type="SMART" id="SM00279">
    <property type="entry name" value="HhH2"/>
    <property type="match status" value="1"/>
</dbReference>
<feature type="domain" description="DNA-directed DNA polymerase family A palm" evidence="19">
    <location>
        <begin position="657"/>
        <end position="864"/>
    </location>
</feature>
<dbReference type="Gene3D" id="3.30.70.370">
    <property type="match status" value="1"/>
</dbReference>
<dbReference type="InterPro" id="IPR043502">
    <property type="entry name" value="DNA/RNA_pol_sf"/>
</dbReference>
<evidence type="ECO:0000256" key="2">
    <source>
        <dbReference type="ARBA" id="ARBA00012417"/>
    </source>
</evidence>
<dbReference type="InterPro" id="IPR002298">
    <property type="entry name" value="DNA_polymerase_A"/>
</dbReference>
<gene>
    <name evidence="17 20" type="primary">polA</name>
    <name evidence="20" type="ORF">HC352_04320</name>
</gene>
<dbReference type="Gene3D" id="1.10.150.20">
    <property type="entry name" value="5' to 3' exonuclease, C-terminal subdomain"/>
    <property type="match status" value="2"/>
</dbReference>
<dbReference type="AlphaFoldDB" id="A0A6H2EJQ9"/>
<keyword evidence="5 17" id="KW-0548">Nucleotidyltransferase</keyword>
<evidence type="ECO:0000313" key="21">
    <source>
        <dbReference type="Proteomes" id="UP000502298"/>
    </source>
</evidence>
<evidence type="ECO:0000256" key="6">
    <source>
        <dbReference type="ARBA" id="ARBA00022705"/>
    </source>
</evidence>
<dbReference type="InterPro" id="IPR036279">
    <property type="entry name" value="5-3_exonuclease_C_sf"/>
</dbReference>
<keyword evidence="7" id="KW-0540">Nuclease</keyword>
<evidence type="ECO:0000256" key="5">
    <source>
        <dbReference type="ARBA" id="ARBA00022695"/>
    </source>
</evidence>
<dbReference type="EC" id="2.7.7.7" evidence="2 16"/>
<evidence type="ECO:0000256" key="12">
    <source>
        <dbReference type="ARBA" id="ARBA00023125"/>
    </source>
</evidence>
<evidence type="ECO:0000256" key="8">
    <source>
        <dbReference type="ARBA" id="ARBA00022763"/>
    </source>
</evidence>
<comment type="catalytic activity">
    <reaction evidence="14 17">
        <text>DNA(n) + a 2'-deoxyribonucleoside 5'-triphosphate = DNA(n+1) + diphosphate</text>
        <dbReference type="Rhea" id="RHEA:22508"/>
        <dbReference type="Rhea" id="RHEA-COMP:17339"/>
        <dbReference type="Rhea" id="RHEA-COMP:17340"/>
        <dbReference type="ChEBI" id="CHEBI:33019"/>
        <dbReference type="ChEBI" id="CHEBI:61560"/>
        <dbReference type="ChEBI" id="CHEBI:173112"/>
        <dbReference type="EC" id="2.7.7.7"/>
    </reaction>
</comment>
<dbReference type="PRINTS" id="PR00868">
    <property type="entry name" value="DNAPOLI"/>
</dbReference>
<dbReference type="CDD" id="cd09859">
    <property type="entry name" value="PIN_53EXO"/>
    <property type="match status" value="1"/>
</dbReference>
<feature type="domain" description="5'-3' exonuclease" evidence="18">
    <location>
        <begin position="3"/>
        <end position="263"/>
    </location>
</feature>
<dbReference type="GO" id="GO:0006261">
    <property type="term" value="P:DNA-templated DNA replication"/>
    <property type="evidence" value="ECO:0007669"/>
    <property type="project" value="UniProtKB-UniRule"/>
</dbReference>
<evidence type="ECO:0000256" key="11">
    <source>
        <dbReference type="ARBA" id="ARBA00022932"/>
    </source>
</evidence>
<dbReference type="InterPro" id="IPR018320">
    <property type="entry name" value="DNA_polymerase_1"/>
</dbReference>
<protein>
    <recommendedName>
        <fullName evidence="3 16">DNA polymerase I</fullName>
        <ecNumber evidence="2 16">2.7.7.7</ecNumber>
    </recommendedName>
</protein>
<comment type="function">
    <text evidence="15">In addition to polymerase activity, this DNA polymerase exhibits 3'-5' and 5'-3' exonuclease activity.</text>
</comment>
<keyword evidence="10" id="KW-0269">Exonuclease</keyword>
<evidence type="ECO:0000313" key="20">
    <source>
        <dbReference type="EMBL" id="QJC21805.1"/>
    </source>
</evidence>
<evidence type="ECO:0000259" key="19">
    <source>
        <dbReference type="SMART" id="SM00482"/>
    </source>
</evidence>
<organism evidence="20 21">
    <name type="scientific">Arcanobacterium buesumense</name>
    <dbReference type="NCBI Taxonomy" id="2722751"/>
    <lineage>
        <taxon>Bacteria</taxon>
        <taxon>Bacillati</taxon>
        <taxon>Actinomycetota</taxon>
        <taxon>Actinomycetes</taxon>
        <taxon>Actinomycetales</taxon>
        <taxon>Actinomycetaceae</taxon>
        <taxon>Arcanobacterium</taxon>
    </lineage>
</organism>
<dbReference type="CDD" id="cd08637">
    <property type="entry name" value="DNA_pol_A_pol_I_C"/>
    <property type="match status" value="1"/>
</dbReference>
<keyword evidence="13 17" id="KW-0234">DNA repair</keyword>
<evidence type="ECO:0000256" key="17">
    <source>
        <dbReference type="RuleBase" id="RU004460"/>
    </source>
</evidence>
<dbReference type="InterPro" id="IPR036397">
    <property type="entry name" value="RNaseH_sf"/>
</dbReference>